<dbReference type="Proteomes" id="UP000323426">
    <property type="component" value="Unassembled WGS sequence"/>
</dbReference>
<evidence type="ECO:0000313" key="1">
    <source>
        <dbReference type="EMBL" id="KAA5542057.1"/>
    </source>
</evidence>
<dbReference type="AlphaFoldDB" id="A0A5M6D3H9"/>
<gene>
    <name evidence="1" type="ORF">F0145_19920</name>
</gene>
<sequence>MKEAFAKAGFDVSTETWALLHVAKESERSIRNFFLENHKINPKFILSNLHITVYYSKHAYDQVSEINQSCHYVLETKYVRFMVMRPGGENPDPNLLPADNKVGIRIQKTSELRAQIESYREQLCQFENTEILGMRKPSTKSRNAFGAKKFQPHISLLKGGNGIVNLTEVADNFRSEIQHIYFDRFEIKKS</sequence>
<evidence type="ECO:0000313" key="2">
    <source>
        <dbReference type="Proteomes" id="UP000323426"/>
    </source>
</evidence>
<proteinExistence type="predicted"/>
<dbReference type="RefSeq" id="WP_150091230.1">
    <property type="nucleotide sequence ID" value="NZ_VWSF01000019.1"/>
</dbReference>
<comment type="caution">
    <text evidence="1">The sequence shown here is derived from an EMBL/GenBank/DDBJ whole genome shotgun (WGS) entry which is preliminary data.</text>
</comment>
<reference evidence="1 2" key="1">
    <citation type="submission" date="2019-09" db="EMBL/GenBank/DDBJ databases">
        <title>Genome sequence and assembly of Adhaeribacter sp.</title>
        <authorList>
            <person name="Chhetri G."/>
        </authorList>
    </citation>
    <scope>NUCLEOTIDE SEQUENCE [LARGE SCALE GENOMIC DNA]</scope>
    <source>
        <strain evidence="1 2">DK36</strain>
    </source>
</reference>
<keyword evidence="2" id="KW-1185">Reference proteome</keyword>
<name>A0A5M6D3H9_9BACT</name>
<accession>A0A5M6D3H9</accession>
<organism evidence="1 2">
    <name type="scientific">Adhaeribacter rhizoryzae</name>
    <dbReference type="NCBI Taxonomy" id="2607907"/>
    <lineage>
        <taxon>Bacteria</taxon>
        <taxon>Pseudomonadati</taxon>
        <taxon>Bacteroidota</taxon>
        <taxon>Cytophagia</taxon>
        <taxon>Cytophagales</taxon>
        <taxon>Hymenobacteraceae</taxon>
        <taxon>Adhaeribacter</taxon>
    </lineage>
</organism>
<dbReference type="EMBL" id="VWSF01000019">
    <property type="protein sequence ID" value="KAA5542057.1"/>
    <property type="molecule type" value="Genomic_DNA"/>
</dbReference>
<protein>
    <submittedName>
        <fullName evidence="1">Uncharacterized protein</fullName>
    </submittedName>
</protein>